<reference evidence="3" key="1">
    <citation type="journal article" date="2018" name="Nat. Microbiol.">
        <title>Leveraging single-cell genomics to expand the fungal tree of life.</title>
        <authorList>
            <person name="Ahrendt S.R."/>
            <person name="Quandt C.A."/>
            <person name="Ciobanu D."/>
            <person name="Clum A."/>
            <person name="Salamov A."/>
            <person name="Andreopoulos B."/>
            <person name="Cheng J.F."/>
            <person name="Woyke T."/>
            <person name="Pelin A."/>
            <person name="Henrissat B."/>
            <person name="Reynolds N.K."/>
            <person name="Benny G.L."/>
            <person name="Smith M.E."/>
            <person name="James T.Y."/>
            <person name="Grigoriev I.V."/>
        </authorList>
    </citation>
    <scope>NUCLEOTIDE SEQUENCE [LARGE SCALE GENOMIC DNA]</scope>
    <source>
        <strain evidence="3">ATCC 52028</strain>
    </source>
</reference>
<dbReference type="EMBL" id="ML014348">
    <property type="protein sequence ID" value="RKO98883.1"/>
    <property type="molecule type" value="Genomic_DNA"/>
</dbReference>
<gene>
    <name evidence="2" type="ORF">CXG81DRAFT_28324</name>
</gene>
<accession>A0A4P9X1P7</accession>
<dbReference type="AlphaFoldDB" id="A0A4P9X1P7"/>
<proteinExistence type="predicted"/>
<evidence type="ECO:0000256" key="1">
    <source>
        <dbReference type="SAM" id="MobiDB-lite"/>
    </source>
</evidence>
<dbReference type="Proteomes" id="UP000274922">
    <property type="component" value="Unassembled WGS sequence"/>
</dbReference>
<evidence type="ECO:0000313" key="2">
    <source>
        <dbReference type="EMBL" id="RKO98883.1"/>
    </source>
</evidence>
<name>A0A4P9X1P7_9FUNG</name>
<feature type="compositionally biased region" description="Polar residues" evidence="1">
    <location>
        <begin position="7"/>
        <end position="26"/>
    </location>
</feature>
<keyword evidence="3" id="KW-1185">Reference proteome</keyword>
<sequence>MTRDPGAQSTRDWGTGSAPSRASTASRLAPPPGFTGLEDYVLPSRQSDGSAYAKDLKRSAIQDELYAGYVRPQLRTLEAASSLSDTTEDHQAWEKLVRAYLFEESVVAGLRANNRPEMTKAAHRLMAPSDGPDRALHTARSAEIMGIILLDAALDDLRDGVVRRATASDTTSASATTVAWFAALDPDLLNAHTHPGAQPIRAAWLCFRGVRCHMAWTQLGEAWRLATPLQRLMLRRARPQILQTCCAVLQRSHYHLRVSVLASEMLAGAGGSIADVLAEAQRGPTALGLLGIDPIDGAGEDDALLVFRRRPAAKSA</sequence>
<evidence type="ECO:0000313" key="3">
    <source>
        <dbReference type="Proteomes" id="UP000274922"/>
    </source>
</evidence>
<feature type="region of interest" description="Disordered" evidence="1">
    <location>
        <begin position="1"/>
        <end position="40"/>
    </location>
</feature>
<protein>
    <submittedName>
        <fullName evidence="2">Uncharacterized protein</fullName>
    </submittedName>
</protein>
<organism evidence="2 3">
    <name type="scientific">Caulochytrium protostelioides</name>
    <dbReference type="NCBI Taxonomy" id="1555241"/>
    <lineage>
        <taxon>Eukaryota</taxon>
        <taxon>Fungi</taxon>
        <taxon>Fungi incertae sedis</taxon>
        <taxon>Chytridiomycota</taxon>
        <taxon>Chytridiomycota incertae sedis</taxon>
        <taxon>Chytridiomycetes</taxon>
        <taxon>Caulochytriales</taxon>
        <taxon>Caulochytriaceae</taxon>
        <taxon>Caulochytrium</taxon>
    </lineage>
</organism>